<keyword evidence="2" id="KW-1185">Reference proteome</keyword>
<organism evidence="1 2">
    <name type="scientific">Ancylostoma ceylanicum</name>
    <dbReference type="NCBI Taxonomy" id="53326"/>
    <lineage>
        <taxon>Eukaryota</taxon>
        <taxon>Metazoa</taxon>
        <taxon>Ecdysozoa</taxon>
        <taxon>Nematoda</taxon>
        <taxon>Chromadorea</taxon>
        <taxon>Rhabditida</taxon>
        <taxon>Rhabditina</taxon>
        <taxon>Rhabditomorpha</taxon>
        <taxon>Strongyloidea</taxon>
        <taxon>Ancylostomatidae</taxon>
        <taxon>Ancylostomatinae</taxon>
        <taxon>Ancylostoma</taxon>
    </lineage>
</organism>
<comment type="caution">
    <text evidence="1">The sequence shown here is derived from an EMBL/GenBank/DDBJ whole genome shotgun (WGS) entry which is preliminary data.</text>
</comment>
<dbReference type="Proteomes" id="UP000024635">
    <property type="component" value="Unassembled WGS sequence"/>
</dbReference>
<reference evidence="2" key="1">
    <citation type="journal article" date="2015" name="Nat. Genet.">
        <title>The genome and transcriptome of the zoonotic hookworm Ancylostoma ceylanicum identify infection-specific gene families.</title>
        <authorList>
            <person name="Schwarz E.M."/>
            <person name="Hu Y."/>
            <person name="Antoshechkin I."/>
            <person name="Miller M.M."/>
            <person name="Sternberg P.W."/>
            <person name="Aroian R.V."/>
        </authorList>
    </citation>
    <scope>NUCLEOTIDE SEQUENCE</scope>
    <source>
        <strain evidence="2">HY135</strain>
    </source>
</reference>
<name>A0A016UYI1_9BILA</name>
<evidence type="ECO:0000313" key="2">
    <source>
        <dbReference type="Proteomes" id="UP000024635"/>
    </source>
</evidence>
<dbReference type="EMBL" id="JARK01001358">
    <property type="protein sequence ID" value="EYC20245.1"/>
    <property type="molecule type" value="Genomic_DNA"/>
</dbReference>
<dbReference type="AlphaFoldDB" id="A0A016UYI1"/>
<proteinExistence type="predicted"/>
<gene>
    <name evidence="1" type="primary">Acey_s0022.g528</name>
    <name evidence="1" type="ORF">Y032_0022g528</name>
</gene>
<protein>
    <submittedName>
        <fullName evidence="1">Uncharacterized protein</fullName>
    </submittedName>
</protein>
<sequence length="98" mass="10513">MIKDKVISVILFVKCATHSTSEHRRGFECRGAPCSGLWVASDVTSQCFLLPDSSGINLPTPEGWMALLAIGAIEPSAVFIRTEPLTTTSPHSTRQGSP</sequence>
<accession>A0A016UYI1</accession>
<evidence type="ECO:0000313" key="1">
    <source>
        <dbReference type="EMBL" id="EYC20245.1"/>
    </source>
</evidence>